<dbReference type="OrthoDB" id="4479226at2"/>
<dbReference type="EMBL" id="FTNT01000016">
    <property type="protein sequence ID" value="SIS23082.1"/>
    <property type="molecule type" value="Genomic_DNA"/>
</dbReference>
<protein>
    <submittedName>
        <fullName evidence="2">Uncharacterized protein</fullName>
    </submittedName>
</protein>
<evidence type="ECO:0000313" key="2">
    <source>
        <dbReference type="EMBL" id="SIS23082.1"/>
    </source>
</evidence>
<accession>A0A1N7HE22</accession>
<dbReference type="AlphaFoldDB" id="A0A1N7HE22"/>
<name>A0A1N7HE22_9NOCA</name>
<gene>
    <name evidence="2" type="ORF">SAMN05445060_4048</name>
</gene>
<dbReference type="RefSeq" id="WP_076482839.1">
    <property type="nucleotide sequence ID" value="NZ_FTNT01000016.1"/>
</dbReference>
<dbReference type="Proteomes" id="UP000186218">
    <property type="component" value="Unassembled WGS sequence"/>
</dbReference>
<keyword evidence="1" id="KW-1133">Transmembrane helix</keyword>
<keyword evidence="1" id="KW-0812">Transmembrane</keyword>
<proteinExistence type="predicted"/>
<evidence type="ECO:0000256" key="1">
    <source>
        <dbReference type="SAM" id="Phobius"/>
    </source>
</evidence>
<organism evidence="2 3">
    <name type="scientific">Williamsia sterculiae</name>
    <dbReference type="NCBI Taxonomy" id="1344003"/>
    <lineage>
        <taxon>Bacteria</taxon>
        <taxon>Bacillati</taxon>
        <taxon>Actinomycetota</taxon>
        <taxon>Actinomycetes</taxon>
        <taxon>Mycobacteriales</taxon>
        <taxon>Nocardiaceae</taxon>
        <taxon>Williamsia</taxon>
    </lineage>
</organism>
<keyword evidence="3" id="KW-1185">Reference proteome</keyword>
<sequence>MPAQAWVTLVVGVVAAVGVIATWWQKNHADRRAEWWRRLSWAFDNALDEDPAKSSFGWLMVEHLGRSQLATKADDELLQKVAERWVNGDTDTSTMEESR</sequence>
<dbReference type="STRING" id="1344003.SAMN05445060_4048"/>
<reference evidence="2 3" key="1">
    <citation type="submission" date="2017-01" db="EMBL/GenBank/DDBJ databases">
        <authorList>
            <person name="Mah S.A."/>
            <person name="Swanson W.J."/>
            <person name="Moy G.W."/>
            <person name="Vacquier V.D."/>
        </authorList>
    </citation>
    <scope>NUCLEOTIDE SEQUENCE [LARGE SCALE GENOMIC DNA]</scope>
    <source>
        <strain evidence="2 3">CPCC 203464</strain>
    </source>
</reference>
<keyword evidence="1" id="KW-0472">Membrane</keyword>
<feature type="transmembrane region" description="Helical" evidence="1">
    <location>
        <begin position="6"/>
        <end position="24"/>
    </location>
</feature>
<evidence type="ECO:0000313" key="3">
    <source>
        <dbReference type="Proteomes" id="UP000186218"/>
    </source>
</evidence>